<keyword evidence="1" id="KW-1133">Transmembrane helix</keyword>
<dbReference type="Proteomes" id="UP000552097">
    <property type="component" value="Unassembled WGS sequence"/>
</dbReference>
<feature type="transmembrane region" description="Helical" evidence="1">
    <location>
        <begin position="72"/>
        <end position="93"/>
    </location>
</feature>
<accession>A0A7W9HP86</accession>
<evidence type="ECO:0008006" key="4">
    <source>
        <dbReference type="Google" id="ProtNLM"/>
    </source>
</evidence>
<dbReference type="Pfam" id="PF12679">
    <property type="entry name" value="ABC2_membrane_2"/>
    <property type="match status" value="1"/>
</dbReference>
<feature type="transmembrane region" description="Helical" evidence="1">
    <location>
        <begin position="123"/>
        <end position="142"/>
    </location>
</feature>
<reference evidence="2 3" key="1">
    <citation type="submission" date="2020-08" db="EMBL/GenBank/DDBJ databases">
        <title>Sequencing the genomes of 1000 actinobacteria strains.</title>
        <authorList>
            <person name="Klenk H.-P."/>
        </authorList>
    </citation>
    <scope>NUCLEOTIDE SEQUENCE [LARGE SCALE GENOMIC DNA]</scope>
    <source>
        <strain evidence="2 3">DSM 45486</strain>
    </source>
</reference>
<dbReference type="GO" id="GO:0140359">
    <property type="term" value="F:ABC-type transporter activity"/>
    <property type="evidence" value="ECO:0007669"/>
    <property type="project" value="InterPro"/>
</dbReference>
<comment type="caution">
    <text evidence="2">The sequence shown here is derived from an EMBL/GenBank/DDBJ whole genome shotgun (WGS) entry which is preliminary data.</text>
</comment>
<feature type="transmembrane region" description="Helical" evidence="1">
    <location>
        <begin position="193"/>
        <end position="211"/>
    </location>
</feature>
<feature type="transmembrane region" description="Helical" evidence="1">
    <location>
        <begin position="31"/>
        <end position="52"/>
    </location>
</feature>
<evidence type="ECO:0000313" key="3">
    <source>
        <dbReference type="Proteomes" id="UP000552097"/>
    </source>
</evidence>
<dbReference type="GO" id="GO:0005886">
    <property type="term" value="C:plasma membrane"/>
    <property type="evidence" value="ECO:0007669"/>
    <property type="project" value="UniProtKB-SubCell"/>
</dbReference>
<feature type="transmembrane region" description="Helical" evidence="1">
    <location>
        <begin position="297"/>
        <end position="320"/>
    </location>
</feature>
<keyword evidence="3" id="KW-1185">Reference proteome</keyword>
<dbReference type="RefSeq" id="WP_184924879.1">
    <property type="nucleotide sequence ID" value="NZ_JACHMO010000001.1"/>
</dbReference>
<proteinExistence type="predicted"/>
<gene>
    <name evidence="2" type="ORF">F4560_005706</name>
</gene>
<name>A0A7W9HP86_9PSEU</name>
<feature type="transmembrane region" description="Helical" evidence="1">
    <location>
        <begin position="167"/>
        <end position="186"/>
    </location>
</feature>
<sequence>MTAPTTAAPVTTRTRVGWGDLLWLTWRQHRWMILATAAVVLATAGLALGVAWHTDATGDTHELPGGYHYLAAAQYLNLVPTLLGAIIAVFWSAPLLSREYEQRTHLVLWSQDITALRWLTGKVVLLGVTAVAFAAGLGLALIKLMNSINAVMDGPAFLPFGNELFEAAPQVQAAYAAFGFALGLAFSAITRRTVLSMGLTLGVLYVTRSFVSNVWRPYFQEPLRKVESFAAYSDNVLNWDNTTLRVGGHYSDSAGNEVPFPGMCNNLRDGSDYSRCLADNDVQYLTNYHPIDRLVPFQWFETGVFAVLAAGLFALAFVWVRRAKRV</sequence>
<keyword evidence="1" id="KW-0812">Transmembrane</keyword>
<dbReference type="AlphaFoldDB" id="A0A7W9HP86"/>
<keyword evidence="1" id="KW-0472">Membrane</keyword>
<organism evidence="2 3">
    <name type="scientific">Saccharothrix ecbatanensis</name>
    <dbReference type="NCBI Taxonomy" id="1105145"/>
    <lineage>
        <taxon>Bacteria</taxon>
        <taxon>Bacillati</taxon>
        <taxon>Actinomycetota</taxon>
        <taxon>Actinomycetes</taxon>
        <taxon>Pseudonocardiales</taxon>
        <taxon>Pseudonocardiaceae</taxon>
        <taxon>Saccharothrix</taxon>
    </lineage>
</organism>
<protein>
    <recommendedName>
        <fullName evidence="4">ABC-2 family transporter</fullName>
    </recommendedName>
</protein>
<evidence type="ECO:0000313" key="2">
    <source>
        <dbReference type="EMBL" id="MBB5805938.1"/>
    </source>
</evidence>
<evidence type="ECO:0000256" key="1">
    <source>
        <dbReference type="SAM" id="Phobius"/>
    </source>
</evidence>
<dbReference type="EMBL" id="JACHMO010000001">
    <property type="protein sequence ID" value="MBB5805938.1"/>
    <property type="molecule type" value="Genomic_DNA"/>
</dbReference>